<dbReference type="EMBL" id="JMCB01000011">
    <property type="protein sequence ID" value="KFE66191.1"/>
    <property type="molecule type" value="Genomic_DNA"/>
</dbReference>
<comment type="caution">
    <text evidence="1">The sequence shown here is derived from an EMBL/GenBank/DDBJ whole genome shotgun (WGS) entry which is preliminary data.</text>
</comment>
<dbReference type="RefSeq" id="WP_044192870.1">
    <property type="nucleotide sequence ID" value="NZ_JMCB01000011.1"/>
</dbReference>
<dbReference type="Proteomes" id="UP000028725">
    <property type="component" value="Unassembled WGS sequence"/>
</dbReference>
<evidence type="ECO:0000313" key="1">
    <source>
        <dbReference type="EMBL" id="KFE66191.1"/>
    </source>
</evidence>
<evidence type="ECO:0000313" key="2">
    <source>
        <dbReference type="Proteomes" id="UP000028725"/>
    </source>
</evidence>
<dbReference type="InterPro" id="IPR011009">
    <property type="entry name" value="Kinase-like_dom_sf"/>
</dbReference>
<dbReference type="PATRIC" id="fig|394096.3.peg.5597"/>
<sequence length="623" mass="67712">MDVYLEGKKIRLDPTKALGKGGEADVFDLGDGRALKVFKPPEHPDYQGLPEEQAAARARLDEHQSKLKAFPKVMPARVVVPQTLATDRRGQLVLGYAMRKLDSIEPLRRFSDPAYRRAGATSAHVTEVMRGLHRTLEAVHNSGVVVGDFNDLNVLVSGSDAYLIDADSFQFAQFLSAVFTERFLDPLRLTGTSATALSPGRPASQDSDWYAYAVALMQSLLCVGPYGGVHRPQPPTPRATPAVRVHQRLTVFHSDVQYPKPALPLTTLPDDLLHQLHRIFVEDLRGPFPTRLLDALRFTVCPSCGVEHARLACPTCSPHAAAASTPVTSVRGQVSAMRLFSTRGVIVHASAEDGVLRWLYYEDGAYRREDGRPVLHGPLDPSLHWVLQGDMTLVGRGGELAVLTSGRAPEKLGVDSPEGRPAFAANASHRYWAHAGGLWRDGAFGPERIGDVLQGQTRLFVGPRFGLGFHRAGSLRGAFVFDASRPGIKDGLTLPWPSGKLVDVDCLFEGQNAWLLLAEESNGRTVHHCVVVGADGTVRASAHAEAGDGSWLGTLRGKCAVGDVLFAATDTGLTRVELRQGRLEAVREFPDAEAFVDAGCRLFMTRNGLTVVRRQDISGLRMA</sequence>
<protein>
    <recommendedName>
        <fullName evidence="3">Protein kinase domain-containing protein</fullName>
    </recommendedName>
</protein>
<dbReference type="OrthoDB" id="583109at2"/>
<accession>A0A085WES8</accession>
<name>A0A085WES8_9BACT</name>
<reference evidence="1 2" key="1">
    <citation type="submission" date="2014-04" db="EMBL/GenBank/DDBJ databases">
        <title>Genome assembly of Hyalangium minutum DSM 14724.</title>
        <authorList>
            <person name="Sharma G."/>
            <person name="Subramanian S."/>
        </authorList>
    </citation>
    <scope>NUCLEOTIDE SEQUENCE [LARGE SCALE GENOMIC DNA]</scope>
    <source>
        <strain evidence="1 2">DSM 14724</strain>
    </source>
</reference>
<organism evidence="1 2">
    <name type="scientific">Hyalangium minutum</name>
    <dbReference type="NCBI Taxonomy" id="394096"/>
    <lineage>
        <taxon>Bacteria</taxon>
        <taxon>Pseudomonadati</taxon>
        <taxon>Myxococcota</taxon>
        <taxon>Myxococcia</taxon>
        <taxon>Myxococcales</taxon>
        <taxon>Cystobacterineae</taxon>
        <taxon>Archangiaceae</taxon>
        <taxon>Hyalangium</taxon>
    </lineage>
</organism>
<dbReference type="Gene3D" id="1.10.510.10">
    <property type="entry name" value="Transferase(Phosphotransferase) domain 1"/>
    <property type="match status" value="1"/>
</dbReference>
<dbReference type="STRING" id="394096.DB31_1256"/>
<dbReference type="AlphaFoldDB" id="A0A085WES8"/>
<keyword evidence="2" id="KW-1185">Reference proteome</keyword>
<proteinExistence type="predicted"/>
<evidence type="ECO:0008006" key="3">
    <source>
        <dbReference type="Google" id="ProtNLM"/>
    </source>
</evidence>
<dbReference type="SUPFAM" id="SSF56112">
    <property type="entry name" value="Protein kinase-like (PK-like)"/>
    <property type="match status" value="1"/>
</dbReference>
<gene>
    <name evidence="1" type="ORF">DB31_1256</name>
</gene>